<proteinExistence type="predicted"/>
<organism evidence="1 2">
    <name type="scientific">Haematococcus lacustris</name>
    <name type="common">Green alga</name>
    <name type="synonym">Haematococcus pluvialis</name>
    <dbReference type="NCBI Taxonomy" id="44745"/>
    <lineage>
        <taxon>Eukaryota</taxon>
        <taxon>Viridiplantae</taxon>
        <taxon>Chlorophyta</taxon>
        <taxon>core chlorophytes</taxon>
        <taxon>Chlorophyceae</taxon>
        <taxon>CS clade</taxon>
        <taxon>Chlamydomonadales</taxon>
        <taxon>Haematococcaceae</taxon>
        <taxon>Haematococcus</taxon>
    </lineage>
</organism>
<comment type="caution">
    <text evidence="1">The sequence shown here is derived from an EMBL/GenBank/DDBJ whole genome shotgun (WGS) entry which is preliminary data.</text>
</comment>
<sequence>GCISASATATAVAKVMEEYIQEAWRYVVCSEDIEADNETTTLQPALAVATAAATATENACRP</sequence>
<dbReference type="EMBL" id="BLLF01001116">
    <property type="protein sequence ID" value="GFH17231.1"/>
    <property type="molecule type" value="Genomic_DNA"/>
</dbReference>
<dbReference type="Proteomes" id="UP000485058">
    <property type="component" value="Unassembled WGS sequence"/>
</dbReference>
<gene>
    <name evidence="1" type="ORF">HaLaN_13818</name>
</gene>
<dbReference type="AlphaFoldDB" id="A0A699Z563"/>
<evidence type="ECO:0000313" key="2">
    <source>
        <dbReference type="Proteomes" id="UP000485058"/>
    </source>
</evidence>
<feature type="non-terminal residue" evidence="1">
    <location>
        <position position="62"/>
    </location>
</feature>
<evidence type="ECO:0000313" key="1">
    <source>
        <dbReference type="EMBL" id="GFH17231.1"/>
    </source>
</evidence>
<feature type="non-terminal residue" evidence="1">
    <location>
        <position position="1"/>
    </location>
</feature>
<reference evidence="1 2" key="1">
    <citation type="submission" date="2020-02" db="EMBL/GenBank/DDBJ databases">
        <title>Draft genome sequence of Haematococcus lacustris strain NIES-144.</title>
        <authorList>
            <person name="Morimoto D."/>
            <person name="Nakagawa S."/>
            <person name="Yoshida T."/>
            <person name="Sawayama S."/>
        </authorList>
    </citation>
    <scope>NUCLEOTIDE SEQUENCE [LARGE SCALE GENOMIC DNA]</scope>
    <source>
        <strain evidence="1 2">NIES-144</strain>
    </source>
</reference>
<keyword evidence="2" id="KW-1185">Reference proteome</keyword>
<accession>A0A699Z563</accession>
<name>A0A699Z563_HAELA</name>
<protein>
    <submittedName>
        <fullName evidence="1">Uncharacterized protein</fullName>
    </submittedName>
</protein>